<accession>A0A225WJR2</accession>
<dbReference type="GO" id="GO:0015074">
    <property type="term" value="P:DNA integration"/>
    <property type="evidence" value="ECO:0007669"/>
    <property type="project" value="InterPro"/>
</dbReference>
<gene>
    <name evidence="1" type="ORF">PHMEG_0008199</name>
</gene>
<dbReference type="EMBL" id="NBNE01000689">
    <property type="protein sequence ID" value="OWZ17802.1"/>
    <property type="molecule type" value="Genomic_DNA"/>
</dbReference>
<dbReference type="Proteomes" id="UP000198211">
    <property type="component" value="Unassembled WGS sequence"/>
</dbReference>
<dbReference type="OrthoDB" id="127292at2759"/>
<comment type="caution">
    <text evidence="1">The sequence shown here is derived from an EMBL/GenBank/DDBJ whole genome shotgun (WGS) entry which is preliminary data.</text>
</comment>
<evidence type="ECO:0000313" key="2">
    <source>
        <dbReference type="Proteomes" id="UP000198211"/>
    </source>
</evidence>
<dbReference type="GO" id="GO:0003677">
    <property type="term" value="F:DNA binding"/>
    <property type="evidence" value="ECO:0007669"/>
    <property type="project" value="InterPro"/>
</dbReference>
<dbReference type="STRING" id="4795.A0A225WJR2"/>
<dbReference type="GO" id="GO:0006310">
    <property type="term" value="P:DNA recombination"/>
    <property type="evidence" value="ECO:0007669"/>
    <property type="project" value="InterPro"/>
</dbReference>
<organism evidence="1 2">
    <name type="scientific">Phytophthora megakarya</name>
    <dbReference type="NCBI Taxonomy" id="4795"/>
    <lineage>
        <taxon>Eukaryota</taxon>
        <taxon>Sar</taxon>
        <taxon>Stramenopiles</taxon>
        <taxon>Oomycota</taxon>
        <taxon>Peronosporomycetes</taxon>
        <taxon>Peronosporales</taxon>
        <taxon>Peronosporaceae</taxon>
        <taxon>Phytophthora</taxon>
    </lineage>
</organism>
<keyword evidence="2" id="KW-1185">Reference proteome</keyword>
<dbReference type="Gene3D" id="1.10.443.10">
    <property type="entry name" value="Intergrase catalytic core"/>
    <property type="match status" value="1"/>
</dbReference>
<dbReference type="AlphaFoldDB" id="A0A225WJR2"/>
<proteinExistence type="predicted"/>
<sequence length="423" mass="46377">MRLSAFVPTNTQKARTTAITAFERIAGDVSMEYVQASILLDTPGKRLAATMNRFGFYLATNESKKVKGGLIHKTLPCTKEDLQYLFSLCVYVHADYQDAALACLMWHFVGWSSDLGFIRMQHVPVSVDGAFYLRLLRIKTAAEQGLTLIPDKSNFLTCPLHALAVALASQVSTSVTLLYQLPELVTQDMETPDTGAPLLDILEAESGTLQVAVTSTNVSPPTDTELSASRANNRGRTSNVKWCQANVNRMLKRVAEPAGATTHLTYHSFRRGGAQYANGDDRLAAQWSFDRGAWDMMKTNKAFAYITNTAREDRKVARVLSGWGADELPSLTTPSSITPARKDSNSCKRSSTVPVLQHTLNVGTKALSILTAYLIRYYPQLKELAPTSPIVTRVEECLSAAHIMLADALAWAVALNNDAARKV</sequence>
<reference evidence="2" key="1">
    <citation type="submission" date="2017-03" db="EMBL/GenBank/DDBJ databases">
        <title>Phytopthora megakarya and P. palmivora, two closely related causual agents of cacao black pod achieved similar genome size and gene model numbers by different mechanisms.</title>
        <authorList>
            <person name="Ali S."/>
            <person name="Shao J."/>
            <person name="Larry D.J."/>
            <person name="Kronmiller B."/>
            <person name="Shen D."/>
            <person name="Strem M.D."/>
            <person name="Melnick R.L."/>
            <person name="Guiltinan M.J."/>
            <person name="Tyler B.M."/>
            <person name="Meinhardt L.W."/>
            <person name="Bailey B.A."/>
        </authorList>
    </citation>
    <scope>NUCLEOTIDE SEQUENCE [LARGE SCALE GENOMIC DNA]</scope>
    <source>
        <strain evidence="2">zdho120</strain>
    </source>
</reference>
<evidence type="ECO:0000313" key="1">
    <source>
        <dbReference type="EMBL" id="OWZ17802.1"/>
    </source>
</evidence>
<name>A0A225WJR2_9STRA</name>
<dbReference type="InterPro" id="IPR013762">
    <property type="entry name" value="Integrase-like_cat_sf"/>
</dbReference>
<feature type="non-terminal residue" evidence="1">
    <location>
        <position position="423"/>
    </location>
</feature>
<protein>
    <submittedName>
        <fullName evidence="1">Uncharacterized protein</fullName>
    </submittedName>
</protein>